<dbReference type="Gene3D" id="3.30.700.10">
    <property type="entry name" value="Glycoprotein, Type 4 Pilin"/>
    <property type="match status" value="1"/>
</dbReference>
<comment type="caution">
    <text evidence="2">The sequence shown here is derived from an EMBL/GenBank/DDBJ whole genome shotgun (WGS) entry which is preliminary data.</text>
</comment>
<accession>A0A9X2A510</accession>
<dbReference type="AlphaFoldDB" id="A0A9X2A510"/>
<evidence type="ECO:0000313" key="2">
    <source>
        <dbReference type="EMBL" id="MCG8148068.1"/>
    </source>
</evidence>
<dbReference type="EMBL" id="JACSYB010000001">
    <property type="protein sequence ID" value="MCG8148068.1"/>
    <property type="molecule type" value="Genomic_DNA"/>
</dbReference>
<keyword evidence="1" id="KW-0812">Transmembrane</keyword>
<keyword evidence="1" id="KW-1133">Transmembrane helix</keyword>
<dbReference type="InterPro" id="IPR045584">
    <property type="entry name" value="Pilin-like"/>
</dbReference>
<organism evidence="2 3">
    <name type="scientific">Moraxella tetraodonis</name>
    <dbReference type="NCBI Taxonomy" id="2767221"/>
    <lineage>
        <taxon>Bacteria</taxon>
        <taxon>Pseudomonadati</taxon>
        <taxon>Pseudomonadota</taxon>
        <taxon>Gammaproteobacteria</taxon>
        <taxon>Moraxellales</taxon>
        <taxon>Moraxellaceae</taxon>
        <taxon>Moraxella</taxon>
    </lineage>
</organism>
<evidence type="ECO:0000313" key="3">
    <source>
        <dbReference type="Proteomes" id="UP001139238"/>
    </source>
</evidence>
<dbReference type="InterPro" id="IPR012902">
    <property type="entry name" value="N_methyl_site"/>
</dbReference>
<dbReference type="SUPFAM" id="SSF54523">
    <property type="entry name" value="Pili subunits"/>
    <property type="match status" value="1"/>
</dbReference>
<dbReference type="NCBIfam" id="TIGR02532">
    <property type="entry name" value="IV_pilin_GFxxxE"/>
    <property type="match status" value="1"/>
</dbReference>
<reference evidence="2" key="1">
    <citation type="submission" date="2021-08" db="EMBL/GenBank/DDBJ databases">
        <title>Complete genome sequence of Moraxella sp strain PS-22.</title>
        <authorList>
            <person name="Das S.K."/>
        </authorList>
    </citation>
    <scope>NUCLEOTIDE SEQUENCE</scope>
    <source>
        <strain evidence="2">PS-22</strain>
    </source>
</reference>
<protein>
    <submittedName>
        <fullName evidence="2">Prepilin-type N-terminal cleavage/methylation domain-containing protein</fullName>
    </submittedName>
</protein>
<sequence>MKTANKGFTLIELMVTVAMVAILASIAIPSYRQYAIRNAESQAQAKMKQLEIELNRWRATALTYKGFKPAKVASDGTTSYDYDETDNKTIYVPANSNSSNYHYKITLASIVKTTTTAGSSTTTSREDKSLVNTSTTIDDSTLAVGRNWAMLAIPNTNKFPSAKKILLNSEGAQCKINNADTNVTITSSDCGNNSETW</sequence>
<name>A0A9X2A510_9GAMM</name>
<evidence type="ECO:0000256" key="1">
    <source>
        <dbReference type="SAM" id="Phobius"/>
    </source>
</evidence>
<keyword evidence="1" id="KW-0472">Membrane</keyword>
<feature type="transmembrane region" description="Helical" evidence="1">
    <location>
        <begin position="7"/>
        <end position="28"/>
    </location>
</feature>
<dbReference type="RefSeq" id="WP_076774020.1">
    <property type="nucleotide sequence ID" value="NZ_JACSYB010000001.1"/>
</dbReference>
<proteinExistence type="predicted"/>
<dbReference type="Proteomes" id="UP001139238">
    <property type="component" value="Unassembled WGS sequence"/>
</dbReference>
<dbReference type="Pfam" id="PF07963">
    <property type="entry name" value="N_methyl"/>
    <property type="match status" value="1"/>
</dbReference>
<gene>
    <name evidence="2" type="ORF">H9W84_08010</name>
</gene>
<keyword evidence="3" id="KW-1185">Reference proteome</keyword>
<dbReference type="PROSITE" id="PS00409">
    <property type="entry name" value="PROKAR_NTER_METHYL"/>
    <property type="match status" value="1"/>
</dbReference>